<evidence type="ECO:0000256" key="3">
    <source>
        <dbReference type="ARBA" id="ARBA00022842"/>
    </source>
</evidence>
<keyword evidence="3" id="KW-0460">Magnesium</keyword>
<dbReference type="AlphaFoldDB" id="A0ABD5Z513"/>
<dbReference type="InterPro" id="IPR015797">
    <property type="entry name" value="NUDIX_hydrolase-like_dom_sf"/>
</dbReference>
<dbReference type="RefSeq" id="WP_279527023.1">
    <property type="nucleotide sequence ID" value="NZ_CP122312.1"/>
</dbReference>
<name>A0ABD5Z513_9EURY</name>
<comment type="cofactor">
    <cofactor evidence="1">
        <name>Mg(2+)</name>
        <dbReference type="ChEBI" id="CHEBI:18420"/>
    </cofactor>
</comment>
<keyword evidence="2 5" id="KW-0378">Hydrolase</keyword>
<dbReference type="Gene3D" id="3.90.79.10">
    <property type="entry name" value="Nucleoside Triphosphate Pyrophosphohydrolase"/>
    <property type="match status" value="1"/>
</dbReference>
<dbReference type="PANTHER" id="PTHR43046:SF12">
    <property type="entry name" value="GDP-MANNOSE MANNOSYL HYDROLASE"/>
    <property type="match status" value="1"/>
</dbReference>
<dbReference type="InterPro" id="IPR000086">
    <property type="entry name" value="NUDIX_hydrolase_dom"/>
</dbReference>
<dbReference type="EC" id="3.6.-.-" evidence="5"/>
<dbReference type="EMBL" id="JBHTAR010000011">
    <property type="protein sequence ID" value="MFC7200235.1"/>
    <property type="molecule type" value="Genomic_DNA"/>
</dbReference>
<sequence>MTDIEDQLRRLHDEYGEFPVTEETVEVPRSAYMDCLRAAERDELGGARILLEDEGQVLLIRYEDDPKAWDIPGGSRERRESHAAAARRHVAEQVGLECELNDVFRALVYRFTLIEGEEGVAGLWLLFEGTPHQGDLDLGEGILEARWFENVPEAVDPHVKSRAETAAESDD</sequence>
<evidence type="ECO:0000256" key="2">
    <source>
        <dbReference type="ARBA" id="ARBA00022801"/>
    </source>
</evidence>
<dbReference type="Pfam" id="PF00293">
    <property type="entry name" value="NUDIX"/>
    <property type="match status" value="1"/>
</dbReference>
<gene>
    <name evidence="5" type="ORF">ACFQJ9_12575</name>
</gene>
<dbReference type="CDD" id="cd02883">
    <property type="entry name" value="NUDIX_Hydrolase"/>
    <property type="match status" value="1"/>
</dbReference>
<protein>
    <submittedName>
        <fullName evidence="5">NUDIX hydrolase</fullName>
        <ecNumber evidence="5">3.6.-.-</ecNumber>
    </submittedName>
</protein>
<dbReference type="SUPFAM" id="SSF55811">
    <property type="entry name" value="Nudix"/>
    <property type="match status" value="1"/>
</dbReference>
<reference evidence="5 6" key="1">
    <citation type="journal article" date="2019" name="Int. J. Syst. Evol. Microbiol.">
        <title>The Global Catalogue of Microorganisms (GCM) 10K type strain sequencing project: providing services to taxonomists for standard genome sequencing and annotation.</title>
        <authorList>
            <consortium name="The Broad Institute Genomics Platform"/>
            <consortium name="The Broad Institute Genome Sequencing Center for Infectious Disease"/>
            <person name="Wu L."/>
            <person name="Ma J."/>
        </authorList>
    </citation>
    <scope>NUCLEOTIDE SEQUENCE [LARGE SCALE GENOMIC DNA]</scope>
    <source>
        <strain evidence="5 6">XZGYJ-43</strain>
    </source>
</reference>
<feature type="domain" description="Nudix hydrolase" evidence="4">
    <location>
        <begin position="49"/>
        <end position="149"/>
    </location>
</feature>
<proteinExistence type="predicted"/>
<keyword evidence="6" id="KW-1185">Reference proteome</keyword>
<dbReference type="Proteomes" id="UP001596447">
    <property type="component" value="Unassembled WGS sequence"/>
</dbReference>
<evidence type="ECO:0000313" key="5">
    <source>
        <dbReference type="EMBL" id="MFC7200235.1"/>
    </source>
</evidence>
<organism evidence="5 6">
    <name type="scientific">Halospeciosus flavus</name>
    <dbReference type="NCBI Taxonomy" id="3032283"/>
    <lineage>
        <taxon>Archaea</taxon>
        <taxon>Methanobacteriati</taxon>
        <taxon>Methanobacteriota</taxon>
        <taxon>Stenosarchaea group</taxon>
        <taxon>Halobacteria</taxon>
        <taxon>Halobacteriales</taxon>
        <taxon>Halobacteriaceae</taxon>
        <taxon>Halospeciosus</taxon>
    </lineage>
</organism>
<evidence type="ECO:0000313" key="6">
    <source>
        <dbReference type="Proteomes" id="UP001596447"/>
    </source>
</evidence>
<evidence type="ECO:0000259" key="4">
    <source>
        <dbReference type="Pfam" id="PF00293"/>
    </source>
</evidence>
<dbReference type="GO" id="GO:0016787">
    <property type="term" value="F:hydrolase activity"/>
    <property type="evidence" value="ECO:0007669"/>
    <property type="project" value="UniProtKB-KW"/>
</dbReference>
<accession>A0ABD5Z513</accession>
<evidence type="ECO:0000256" key="1">
    <source>
        <dbReference type="ARBA" id="ARBA00001946"/>
    </source>
</evidence>
<dbReference type="PANTHER" id="PTHR43046">
    <property type="entry name" value="GDP-MANNOSE MANNOSYL HYDROLASE"/>
    <property type="match status" value="1"/>
</dbReference>
<comment type="caution">
    <text evidence="5">The sequence shown here is derived from an EMBL/GenBank/DDBJ whole genome shotgun (WGS) entry which is preliminary data.</text>
</comment>